<evidence type="ECO:0000313" key="2">
    <source>
        <dbReference type="Proteomes" id="UP000005536"/>
    </source>
</evidence>
<dbReference type="AlphaFoldDB" id="D4DNG7"/>
<protein>
    <submittedName>
        <fullName evidence="1">Uncharacterized protein</fullName>
    </submittedName>
</protein>
<evidence type="ECO:0000313" key="1">
    <source>
        <dbReference type="EMBL" id="EFE50623.1"/>
    </source>
</evidence>
<feature type="non-terminal residue" evidence="1">
    <location>
        <position position="237"/>
    </location>
</feature>
<comment type="caution">
    <text evidence="1">The sequence shown here is derived from an EMBL/GenBank/DDBJ whole genome shotgun (WGS) entry which is preliminary data.</text>
</comment>
<dbReference type="Proteomes" id="UP000005536">
    <property type="component" value="Unassembled WGS sequence"/>
</dbReference>
<dbReference type="EMBL" id="ADBF01000015">
    <property type="protein sequence ID" value="EFE50623.1"/>
    <property type="molecule type" value="Genomic_DNA"/>
</dbReference>
<organism evidence="1 2">
    <name type="scientific">Neisseria elongata subsp. glycolytica ATCC 29315</name>
    <dbReference type="NCBI Taxonomy" id="546263"/>
    <lineage>
        <taxon>Bacteria</taxon>
        <taxon>Pseudomonadati</taxon>
        <taxon>Pseudomonadota</taxon>
        <taxon>Betaproteobacteria</taxon>
        <taxon>Neisseriales</taxon>
        <taxon>Neisseriaceae</taxon>
        <taxon>Neisseria</taxon>
    </lineage>
</organism>
<proteinExistence type="predicted"/>
<sequence>MRQRKVAAVGHVAADGDVGVFVFIGKPEADVFAGRGFQTAGTLYLEEEEFDGVVGIAEYRCFAVQRAAVDFVAGVVGDEAAADKAAFEGFGALGDGEGGEVGGVGAVGGDAARVLSGLADADGGFAAAQVGGQVYRDEIVGDAVNGEAGAGGGAGVAVEDGFVIAGYRAAELAVFTDLPGGEVLFEEAAGGVVTTLGLRGLRADGLPAGLVLQFFAAFEEGFEAFGEVLVGPLRQCG</sequence>
<gene>
    <name evidence="1" type="ORF">NEIELOOT_00596</name>
</gene>
<reference evidence="1 2" key="1">
    <citation type="submission" date="2010-02" db="EMBL/GenBank/DDBJ databases">
        <authorList>
            <person name="Weinstock G."/>
            <person name="Sodergren E."/>
            <person name="Clifton S."/>
            <person name="Fulton L."/>
            <person name="Fulton B."/>
            <person name="Courtney L."/>
            <person name="Fronick C."/>
            <person name="Harrison M."/>
            <person name="Strong C."/>
            <person name="Farmer C."/>
            <person name="Delahaunty K."/>
            <person name="Markovic C."/>
            <person name="Hall O."/>
            <person name="Minx P."/>
            <person name="Tomlinson C."/>
            <person name="Mitreva M."/>
            <person name="Nelson J."/>
            <person name="Hou S."/>
            <person name="Wollam A."/>
            <person name="Pepin K.H."/>
            <person name="Johnson M."/>
            <person name="Bhonagiri V."/>
            <person name="Zhang X."/>
            <person name="Suruliraj S."/>
            <person name="Warren W."/>
            <person name="Chinwalla A."/>
            <person name="Mardis E.R."/>
            <person name="Wilson R.K."/>
        </authorList>
    </citation>
    <scope>NUCLEOTIDE SEQUENCE [LARGE SCALE GENOMIC DNA]</scope>
    <source>
        <strain evidence="1 2">ATCC 29315</strain>
    </source>
</reference>
<accession>D4DNG7</accession>
<name>D4DNG7_NEIEG</name>